<evidence type="ECO:0000313" key="4">
    <source>
        <dbReference type="Proteomes" id="UP000604481"/>
    </source>
</evidence>
<evidence type="ECO:0000259" key="2">
    <source>
        <dbReference type="PROSITE" id="PS50072"/>
    </source>
</evidence>
<dbReference type="GO" id="GO:0003755">
    <property type="term" value="F:peptidyl-prolyl cis-trans isomerase activity"/>
    <property type="evidence" value="ECO:0007669"/>
    <property type="project" value="InterPro"/>
</dbReference>
<gene>
    <name evidence="3" type="ORF">INR99_09480</name>
</gene>
<dbReference type="PANTHER" id="PTHR45625:SF6">
    <property type="entry name" value="SPLICEOSOME-ASSOCIATED PROTEIN CWC27 HOMOLOG"/>
    <property type="match status" value="1"/>
</dbReference>
<dbReference type="InterPro" id="IPR002130">
    <property type="entry name" value="Cyclophilin-type_PPIase_dom"/>
</dbReference>
<evidence type="ECO:0000313" key="3">
    <source>
        <dbReference type="EMBL" id="MBE9609583.1"/>
    </source>
</evidence>
<dbReference type="PANTHER" id="PTHR45625">
    <property type="entry name" value="PEPTIDYL-PROLYL CIS-TRANS ISOMERASE-RELATED"/>
    <property type="match status" value="1"/>
</dbReference>
<dbReference type="Pfam" id="PF00160">
    <property type="entry name" value="Pro_isomerase"/>
    <property type="match status" value="1"/>
</dbReference>
<sequence>MRLSLFVSFVFAAAPLLAAQATTPVVKPVHVVCTTSKGDLDILVQPAWAPQGAARFLQLVEQGFYQDVPLFRCVNNFLCQFGVVPLKAGARNYAAIPDDPVKRELLPFKRGYLSFAGSGPNSRSNHAFITLGEKVESLGTQPWEAPFAVITEPSLSKVLPQLTTRYGDMPPWGKGPDPQRIAAPDGAAYLKAGFPQLDYIRSCKRK</sequence>
<keyword evidence="1" id="KW-0732">Signal</keyword>
<feature type="domain" description="PPIase cyclophilin-type" evidence="2">
    <location>
        <begin position="38"/>
        <end position="158"/>
    </location>
</feature>
<dbReference type="InterPro" id="IPR044666">
    <property type="entry name" value="Cyclophilin_A-like"/>
</dbReference>
<comment type="caution">
    <text evidence="3">The sequence shown here is derived from an EMBL/GenBank/DDBJ whole genome shotgun (WGS) entry which is preliminary data.</text>
</comment>
<feature type="chain" id="PRO_5035154335" evidence="1">
    <location>
        <begin position="19"/>
        <end position="206"/>
    </location>
</feature>
<keyword evidence="4" id="KW-1185">Reference proteome</keyword>
<dbReference type="EMBL" id="JADFUA010000005">
    <property type="protein sequence ID" value="MBE9609583.1"/>
    <property type="molecule type" value="Genomic_DNA"/>
</dbReference>
<dbReference type="SUPFAM" id="SSF50891">
    <property type="entry name" value="Cyclophilin-like"/>
    <property type="match status" value="1"/>
</dbReference>
<organism evidence="3 4">
    <name type="scientific">Chitinilyticum piscinae</name>
    <dbReference type="NCBI Taxonomy" id="2866724"/>
    <lineage>
        <taxon>Bacteria</taxon>
        <taxon>Pseudomonadati</taxon>
        <taxon>Pseudomonadota</taxon>
        <taxon>Betaproteobacteria</taxon>
        <taxon>Neisseriales</taxon>
        <taxon>Chitinibacteraceae</taxon>
        <taxon>Chitinilyticum</taxon>
    </lineage>
</organism>
<dbReference type="PROSITE" id="PS50072">
    <property type="entry name" value="CSA_PPIASE_2"/>
    <property type="match status" value="1"/>
</dbReference>
<dbReference type="Proteomes" id="UP000604481">
    <property type="component" value="Unassembled WGS sequence"/>
</dbReference>
<dbReference type="AlphaFoldDB" id="A0A8J7K8J1"/>
<feature type="signal peptide" evidence="1">
    <location>
        <begin position="1"/>
        <end position="18"/>
    </location>
</feature>
<dbReference type="RefSeq" id="WP_194116115.1">
    <property type="nucleotide sequence ID" value="NZ_JADFUA010000005.1"/>
</dbReference>
<accession>A0A8J7K8J1</accession>
<evidence type="ECO:0000256" key="1">
    <source>
        <dbReference type="SAM" id="SignalP"/>
    </source>
</evidence>
<dbReference type="Gene3D" id="2.40.100.10">
    <property type="entry name" value="Cyclophilin-like"/>
    <property type="match status" value="1"/>
</dbReference>
<protein>
    <submittedName>
        <fullName evidence="3">Peptidylprolyl isomerase</fullName>
    </submittedName>
</protein>
<proteinExistence type="predicted"/>
<reference evidence="3 4" key="1">
    <citation type="submission" date="2020-10" db="EMBL/GenBank/DDBJ databases">
        <title>The genome sequence of Chitinilyticum litopenaei 4Y14.</title>
        <authorList>
            <person name="Liu Y."/>
        </authorList>
    </citation>
    <scope>NUCLEOTIDE SEQUENCE [LARGE SCALE GENOMIC DNA]</scope>
    <source>
        <strain evidence="3 4">4Y14</strain>
    </source>
</reference>
<keyword evidence="3" id="KW-0413">Isomerase</keyword>
<dbReference type="InterPro" id="IPR029000">
    <property type="entry name" value="Cyclophilin-like_dom_sf"/>
</dbReference>
<name>A0A8J7K8J1_9NEIS</name>